<evidence type="ECO:0000256" key="1">
    <source>
        <dbReference type="ARBA" id="ARBA00004141"/>
    </source>
</evidence>
<dbReference type="InterPro" id="IPR032675">
    <property type="entry name" value="LRR_dom_sf"/>
</dbReference>
<feature type="transmembrane region" description="Helical" evidence="8">
    <location>
        <begin position="1345"/>
        <end position="1368"/>
    </location>
</feature>
<dbReference type="PROSITE" id="PS50262">
    <property type="entry name" value="G_PROTEIN_RECEP_F1_2"/>
    <property type="match status" value="1"/>
</dbReference>
<feature type="transmembrane region" description="Helical" evidence="8">
    <location>
        <begin position="1417"/>
        <end position="1440"/>
    </location>
</feature>
<evidence type="ECO:0000256" key="4">
    <source>
        <dbReference type="ARBA" id="ARBA00022729"/>
    </source>
</evidence>
<sequence length="1935" mass="214598">MNAGLAIAILLFHLELCFSQCPIYCITDSTAQCYITSNSPELNDNWIESCHDTSTRIQFLKIFITNYPYATLPINSPGNFSLNNIIIYFYQPQSLTLISSTSNSNISSLTLSGENPFTNGVKEFLSYFSNLISLYILSNTQLQYLEDDSFISLTRLQLLTVERVGIDIIGDNLFVGLSELVRLDWTDSATSLLTSSAFSHLTSLQYLNLQNNKIASINCDLFQRISNLEQINLAGNVLCSLPSQSFQQMPNLILLSLKSNPIVCDCNMFWLEYAEYFFNLTVLWPCSGNTLSPVQQASNESYQNVLVCSNGTNTSMTNITQPNPQNTKLNTTVNTSNISVPVINNTIPVSNISLCYNITVLKTFVNTTAICQSFLVNTTAPTTNYIHNLPSANICPNTNNFTCNSPSQPCQHTCTNSPTGFNCSCDNGFYLEPDGFSCTSNIFQCPAVYSYCSDSSCCISSLYSCPLNLSNTVELEMGVTVLQASPLQEVVNRSILLSSVDDQISLNLSVSVNCQVTVLSCEVDWQECYNTVMNFTMLESFSLEFSLPSADRDSTLHYLLLSIEDTEDDKVKLYERLLVIIQNSNLPTLYTRSLVRASTVNSSQVLIGAAVSSLEASLCSDVCPNVSVSLFSVGLIEVDISDWEGVSIVVDCIFLPSQYWMSYNSYLFSIEWKNVSSELNGRYELRVNVTELVEVTEFSIDYPAADNACEGRLEMGVYWDSSSNGSTISIPCSDLFGPHNATENVEDPDQLLMERSCESNLEWSGITNECIFFGSITKILSFTAVITPSQLIFSLLYYPTVDYTYLCLNHTRSLLTGLGIPILHTQRNSNILSIWFDATNVNFDQINSFPSPDLSANLSACLTDFSLHFITQSTVCDCITSPDGYIQELQHTVLCTVPACDCKNSSCSCNIGLYGDGSNCSFDTDGDGLPDNLVICGDSLCVDMCPNQSRCIPQASEVSEECEDVCILETDSLFNITWPCTAGGANREVLCPTEGNIAYRQCFTDGTWGNPDTSSCVSDAYATLEKTDELETLLDVLLAKPPMMFGDVIITLNILEEKSSNLDMNTMQMELDNVFRIISNLVSDSNINLLQALQDERPVIESLLNSTDKFVENLAAQNCTTTSIQYDRVRFNILSVGDTALGTSVSAGNIMIGEDNQSPSVSIMPNGEVSCTSFVVIENLASIVTDTSSLKFGSSGLNISVFEEIIILPTLVSLHLYSNNQVISEKGGDPLATLNFPIDTSSIDLDVYRVEVAVGFLDTQSEVPSWQGGGIGLVSGSLESTILVEVTHLTSFAAILGINSISPTSTVFPIITYIGSTIAIICLVLSMIVYVIFEYRLLKKIYHFILFNLTLSLLLCYVVFMLGVELAYANFLQFIPCKIISYLISYLILVTFLWMLMGTIVIFMMTKWPYYKINVKYNILFFCISWLGPLIYTLITLTWFHAYSISPPFDTTVVTSPVEPMPGVCWIHTDVSTNISTLFVAIPAVIIAVSISCIVIVVCVLLKCVRRDEPEISRSTRAIIRMLITISILYPLIFIGWSFGLLAIAIKLSVLFWFFAIFASAQGIIFLLVILVRSGIYLSMAKLLRRVIRRFRPESQPPVFTQSSLARLLDDDVLRRSTLALAKQQGLISPIVEIDELMVFLEEKPWQSQGNPAAIGEVGLEYLRNQLAPGTESEKPGLSPLFEITQLMTFLEESALEERTKNTVITDLSALDSSIFFTDPEAIKAEDTHSRDIIYQGNDPFADTIFISESDANIQLPKVKYTDEVNWVEANPDTISYEDSPLRYQAEHKNIGYDIPKLLEIEVSLLELQKTIAQVDNASTTRIAPNQVIEIQPDEFPTLKSVIENPRTLKEAIVPPPILEHEFNVIQDKEGNIAFDNITSQSSFMNSRISTTQLPKREIVDYIPPPQEDPTESLDFLIDQIDDLLTDIDSPLTKL</sequence>
<dbReference type="PROSITE" id="PS51450">
    <property type="entry name" value="LRR"/>
    <property type="match status" value="1"/>
</dbReference>
<evidence type="ECO:0000259" key="12">
    <source>
        <dbReference type="PROSITE" id="PS50262"/>
    </source>
</evidence>
<feature type="signal peptide" evidence="9">
    <location>
        <begin position="1"/>
        <end position="19"/>
    </location>
</feature>
<keyword evidence="7 8" id="KW-0472">Membrane</keyword>
<dbReference type="Gene3D" id="2.10.25.10">
    <property type="entry name" value="Laminin"/>
    <property type="match status" value="1"/>
</dbReference>
<dbReference type="Gene3D" id="1.25.40.610">
    <property type="match status" value="1"/>
</dbReference>
<proteinExistence type="predicted"/>
<feature type="domain" description="G-protein coupled receptors family 2 profile 1" evidence="10">
    <location>
        <begin position="950"/>
        <end position="1020"/>
    </location>
</feature>
<dbReference type="InterPro" id="IPR001879">
    <property type="entry name" value="GPCR_2_extracellular_dom"/>
</dbReference>
<dbReference type="PROSITE" id="PS50261">
    <property type="entry name" value="G_PROTEIN_RECEP_F2_4"/>
    <property type="match status" value="1"/>
</dbReference>
<feature type="transmembrane region" description="Helical" evidence="8">
    <location>
        <begin position="1310"/>
        <end position="1333"/>
    </location>
</feature>
<evidence type="ECO:0000256" key="3">
    <source>
        <dbReference type="ARBA" id="ARBA00022692"/>
    </source>
</evidence>
<dbReference type="CDD" id="cd00054">
    <property type="entry name" value="EGF_CA"/>
    <property type="match status" value="1"/>
</dbReference>
<evidence type="ECO:0000256" key="8">
    <source>
        <dbReference type="SAM" id="Phobius"/>
    </source>
</evidence>
<dbReference type="SUPFAM" id="SSF52058">
    <property type="entry name" value="L domain-like"/>
    <property type="match status" value="1"/>
</dbReference>
<dbReference type="InterPro" id="IPR017981">
    <property type="entry name" value="GPCR_2-like_7TM"/>
</dbReference>
<feature type="domain" description="G-protein coupled receptors family 2 profile 2" evidence="11">
    <location>
        <begin position="1308"/>
        <end position="1574"/>
    </location>
</feature>
<name>A0AAV7JKN4_9METZ</name>
<feature type="transmembrane region" description="Helical" evidence="8">
    <location>
        <begin position="1552"/>
        <end position="1580"/>
    </location>
</feature>
<reference evidence="13 14" key="1">
    <citation type="journal article" date="2023" name="BMC Biol.">
        <title>The compact genome of the sponge Oopsacas minuta (Hexactinellida) is lacking key metazoan core genes.</title>
        <authorList>
            <person name="Santini S."/>
            <person name="Schenkelaars Q."/>
            <person name="Jourda C."/>
            <person name="Duchesne M."/>
            <person name="Belahbib H."/>
            <person name="Rocher C."/>
            <person name="Selva M."/>
            <person name="Riesgo A."/>
            <person name="Vervoort M."/>
            <person name="Leys S.P."/>
            <person name="Kodjabachian L."/>
            <person name="Le Bivic A."/>
            <person name="Borchiellini C."/>
            <person name="Claverie J.M."/>
            <person name="Renard E."/>
        </authorList>
    </citation>
    <scope>NUCLEOTIDE SEQUENCE [LARGE SCALE GENOMIC DNA]</scope>
    <source>
        <strain evidence="13">SPO-2</strain>
    </source>
</reference>
<comment type="subcellular location">
    <subcellularLocation>
        <location evidence="1">Membrane</location>
        <topology evidence="1">Multi-pass membrane protein</topology>
    </subcellularLocation>
</comment>
<dbReference type="PROSITE" id="PS50227">
    <property type="entry name" value="G_PROTEIN_RECEP_F2_3"/>
    <property type="match status" value="1"/>
</dbReference>
<organism evidence="13 14">
    <name type="scientific">Oopsacas minuta</name>
    <dbReference type="NCBI Taxonomy" id="111878"/>
    <lineage>
        <taxon>Eukaryota</taxon>
        <taxon>Metazoa</taxon>
        <taxon>Porifera</taxon>
        <taxon>Hexactinellida</taxon>
        <taxon>Hexasterophora</taxon>
        <taxon>Lyssacinosida</taxon>
        <taxon>Leucopsacidae</taxon>
        <taxon>Oopsacas</taxon>
    </lineage>
</organism>
<dbReference type="InterPro" id="IPR003591">
    <property type="entry name" value="Leu-rich_rpt_typical-subtyp"/>
</dbReference>
<dbReference type="Gene3D" id="3.80.10.10">
    <property type="entry name" value="Ribonuclease Inhibitor"/>
    <property type="match status" value="1"/>
</dbReference>
<dbReference type="Pfam" id="PF00002">
    <property type="entry name" value="7tm_2"/>
    <property type="match status" value="1"/>
</dbReference>
<feature type="chain" id="PRO_5043843471" evidence="9">
    <location>
        <begin position="20"/>
        <end position="1935"/>
    </location>
</feature>
<dbReference type="PANTHER" id="PTHR12011:SF347">
    <property type="entry name" value="FI21270P1-RELATED"/>
    <property type="match status" value="1"/>
</dbReference>
<feature type="domain" description="G-protein coupled receptors family 1 profile" evidence="12">
    <location>
        <begin position="1324"/>
        <end position="1535"/>
    </location>
</feature>
<evidence type="ECO:0000259" key="11">
    <source>
        <dbReference type="PROSITE" id="PS50261"/>
    </source>
</evidence>
<keyword evidence="4 9" id="KW-0732">Signal</keyword>
<dbReference type="SMART" id="SM00369">
    <property type="entry name" value="LRR_TYP"/>
    <property type="match status" value="3"/>
</dbReference>
<keyword evidence="14" id="KW-1185">Reference proteome</keyword>
<comment type="caution">
    <text evidence="13">The sequence shown here is derived from an EMBL/GenBank/DDBJ whole genome shotgun (WGS) entry which is preliminary data.</text>
</comment>
<gene>
    <name evidence="13" type="ORF">LOD99_11820</name>
</gene>
<dbReference type="GO" id="GO:0007166">
    <property type="term" value="P:cell surface receptor signaling pathway"/>
    <property type="evidence" value="ECO:0007669"/>
    <property type="project" value="InterPro"/>
</dbReference>
<accession>A0AAV7JKN4</accession>
<dbReference type="GO" id="GO:0004930">
    <property type="term" value="F:G protein-coupled receptor activity"/>
    <property type="evidence" value="ECO:0007669"/>
    <property type="project" value="InterPro"/>
</dbReference>
<evidence type="ECO:0000256" key="5">
    <source>
        <dbReference type="ARBA" id="ARBA00022737"/>
    </source>
</evidence>
<dbReference type="Gene3D" id="1.20.1070.10">
    <property type="entry name" value="Rhodopsin 7-helix transmembrane proteins"/>
    <property type="match status" value="1"/>
</dbReference>
<keyword evidence="13" id="KW-0675">Receptor</keyword>
<evidence type="ECO:0000313" key="13">
    <source>
        <dbReference type="EMBL" id="KAI6649455.1"/>
    </source>
</evidence>
<keyword evidence="2" id="KW-0433">Leucine-rich repeat</keyword>
<dbReference type="Pfam" id="PF13855">
    <property type="entry name" value="LRR_8"/>
    <property type="match status" value="1"/>
</dbReference>
<evidence type="ECO:0000256" key="7">
    <source>
        <dbReference type="ARBA" id="ARBA00023136"/>
    </source>
</evidence>
<protein>
    <submittedName>
        <fullName evidence="13">G-protein coupled receptor</fullName>
    </submittedName>
</protein>
<evidence type="ECO:0000256" key="9">
    <source>
        <dbReference type="SAM" id="SignalP"/>
    </source>
</evidence>
<dbReference type="InterPro" id="IPR000832">
    <property type="entry name" value="GPCR_2_secretin-like"/>
</dbReference>
<evidence type="ECO:0000313" key="14">
    <source>
        <dbReference type="Proteomes" id="UP001165289"/>
    </source>
</evidence>
<feature type="transmembrane region" description="Helical" evidence="8">
    <location>
        <begin position="1478"/>
        <end position="1502"/>
    </location>
</feature>
<feature type="transmembrane region" description="Helical" evidence="8">
    <location>
        <begin position="1523"/>
        <end position="1546"/>
    </location>
</feature>
<dbReference type="Proteomes" id="UP001165289">
    <property type="component" value="Unassembled WGS sequence"/>
</dbReference>
<dbReference type="InterPro" id="IPR001611">
    <property type="entry name" value="Leu-rich_rpt"/>
</dbReference>
<dbReference type="PANTHER" id="PTHR12011">
    <property type="entry name" value="ADHESION G-PROTEIN COUPLED RECEPTOR"/>
    <property type="match status" value="1"/>
</dbReference>
<dbReference type="GO" id="GO:0005886">
    <property type="term" value="C:plasma membrane"/>
    <property type="evidence" value="ECO:0007669"/>
    <property type="project" value="TreeGrafter"/>
</dbReference>
<dbReference type="SUPFAM" id="SSF57196">
    <property type="entry name" value="EGF/Laminin"/>
    <property type="match status" value="1"/>
</dbReference>
<evidence type="ECO:0000256" key="6">
    <source>
        <dbReference type="ARBA" id="ARBA00022989"/>
    </source>
</evidence>
<evidence type="ECO:0000259" key="10">
    <source>
        <dbReference type="PROSITE" id="PS50227"/>
    </source>
</evidence>
<dbReference type="EMBL" id="JAKMXF010000321">
    <property type="protein sequence ID" value="KAI6649455.1"/>
    <property type="molecule type" value="Genomic_DNA"/>
</dbReference>
<evidence type="ECO:0000256" key="2">
    <source>
        <dbReference type="ARBA" id="ARBA00022614"/>
    </source>
</evidence>
<keyword evidence="3 8" id="KW-0812">Transmembrane</keyword>
<dbReference type="InterPro" id="IPR017452">
    <property type="entry name" value="GPCR_Rhodpsn_7TM"/>
</dbReference>
<dbReference type="SUPFAM" id="SSF81321">
    <property type="entry name" value="Family A G protein-coupled receptor-like"/>
    <property type="match status" value="1"/>
</dbReference>
<feature type="transmembrane region" description="Helical" evidence="8">
    <location>
        <begin position="1380"/>
        <end position="1405"/>
    </location>
</feature>
<keyword evidence="5" id="KW-0677">Repeat</keyword>
<keyword evidence="6 8" id="KW-1133">Transmembrane helix</keyword>